<comment type="caution">
    <text evidence="1">The sequence shown here is derived from an EMBL/GenBank/DDBJ whole genome shotgun (WGS) entry which is preliminary data.</text>
</comment>
<gene>
    <name evidence="1" type="ORF">DSO57_1028390</name>
</gene>
<evidence type="ECO:0000313" key="2">
    <source>
        <dbReference type="Proteomes" id="UP001165960"/>
    </source>
</evidence>
<sequence length="141" mass="15260">MDQQLHSQPAPAPARGAACPQECPRGSKKRPRTQLEGSNANTQASQGVSASQPPPASQARNSSLNPRQKLLSRSATKVSYTRVTGNNDVTYTSTVYPVVTRLRTLDPRVVISCPCVFDTTYEPLAKADAVNASIHMFQFCL</sequence>
<dbReference type="Proteomes" id="UP001165960">
    <property type="component" value="Unassembled WGS sequence"/>
</dbReference>
<evidence type="ECO:0000313" key="1">
    <source>
        <dbReference type="EMBL" id="KAJ9080116.1"/>
    </source>
</evidence>
<name>A0ACC2U092_9FUNG</name>
<organism evidence="1 2">
    <name type="scientific">Entomophthora muscae</name>
    <dbReference type="NCBI Taxonomy" id="34485"/>
    <lineage>
        <taxon>Eukaryota</taxon>
        <taxon>Fungi</taxon>
        <taxon>Fungi incertae sedis</taxon>
        <taxon>Zoopagomycota</taxon>
        <taxon>Entomophthoromycotina</taxon>
        <taxon>Entomophthoromycetes</taxon>
        <taxon>Entomophthorales</taxon>
        <taxon>Entomophthoraceae</taxon>
        <taxon>Entomophthora</taxon>
    </lineage>
</organism>
<keyword evidence="2" id="KW-1185">Reference proteome</keyword>
<proteinExistence type="predicted"/>
<protein>
    <submittedName>
        <fullName evidence="1">Uncharacterized protein</fullName>
    </submittedName>
</protein>
<reference evidence="1" key="1">
    <citation type="submission" date="2022-04" db="EMBL/GenBank/DDBJ databases">
        <title>Genome of the entomopathogenic fungus Entomophthora muscae.</title>
        <authorList>
            <person name="Elya C."/>
            <person name="Lovett B.R."/>
            <person name="Lee E."/>
            <person name="Macias A.M."/>
            <person name="Hajek A.E."/>
            <person name="De Bivort B.L."/>
            <person name="Kasson M.T."/>
            <person name="De Fine Licht H.H."/>
            <person name="Stajich J.E."/>
        </authorList>
    </citation>
    <scope>NUCLEOTIDE SEQUENCE</scope>
    <source>
        <strain evidence="1">Berkeley</strain>
    </source>
</reference>
<accession>A0ACC2U092</accession>
<dbReference type="EMBL" id="QTSX02001600">
    <property type="protein sequence ID" value="KAJ9080116.1"/>
    <property type="molecule type" value="Genomic_DNA"/>
</dbReference>